<sequence length="139" mass="14100">MCHDASMKFMRDMLKDRLAAGLMAGLLAYFLLMQGFAAAFAQGNMAGAAGIPGFVICNPSGIGPETGNGPAPARSPHDCCTTLCQAGCAVSPALPGDHAGLDCALRAPLAAATLPEPPIFHPVTLGFLADARGPPSHSI</sequence>
<dbReference type="EMBL" id="JAWLIP010000006">
    <property type="protein sequence ID" value="MDV6227571.1"/>
    <property type="molecule type" value="Genomic_DNA"/>
</dbReference>
<proteinExistence type="predicted"/>
<dbReference type="RefSeq" id="WP_317561801.1">
    <property type="nucleotide sequence ID" value="NZ_JAWLIP010000006.1"/>
</dbReference>
<keyword evidence="2" id="KW-1185">Reference proteome</keyword>
<accession>A0ABU4AN42</accession>
<protein>
    <recommendedName>
        <fullName evidence="3">DUF2946 domain-containing protein</fullName>
    </recommendedName>
</protein>
<gene>
    <name evidence="1" type="ORF">R2G56_14820</name>
</gene>
<comment type="caution">
    <text evidence="1">The sequence shown here is derived from an EMBL/GenBank/DDBJ whole genome shotgun (WGS) entry which is preliminary data.</text>
</comment>
<name>A0ABU4AN42_9HYPH</name>
<dbReference type="Proteomes" id="UP001185659">
    <property type="component" value="Unassembled WGS sequence"/>
</dbReference>
<evidence type="ECO:0008006" key="3">
    <source>
        <dbReference type="Google" id="ProtNLM"/>
    </source>
</evidence>
<reference evidence="1 2" key="1">
    <citation type="submission" date="2023-10" db="EMBL/GenBank/DDBJ databases">
        <authorList>
            <person name="Venkata Ramana C."/>
            <person name="Sasikala C."/>
            <person name="Dhurka M."/>
        </authorList>
    </citation>
    <scope>NUCLEOTIDE SEQUENCE [LARGE SCALE GENOMIC DNA]</scope>
    <source>
        <strain evidence="1 2">KCTC 32151</strain>
    </source>
</reference>
<evidence type="ECO:0000313" key="1">
    <source>
        <dbReference type="EMBL" id="MDV6227571.1"/>
    </source>
</evidence>
<organism evidence="1 2">
    <name type="scientific">Nitratireductor aquimarinus</name>
    <dbReference type="NCBI Taxonomy" id="889300"/>
    <lineage>
        <taxon>Bacteria</taxon>
        <taxon>Pseudomonadati</taxon>
        <taxon>Pseudomonadota</taxon>
        <taxon>Alphaproteobacteria</taxon>
        <taxon>Hyphomicrobiales</taxon>
        <taxon>Phyllobacteriaceae</taxon>
        <taxon>Nitratireductor</taxon>
    </lineage>
</organism>
<evidence type="ECO:0000313" key="2">
    <source>
        <dbReference type="Proteomes" id="UP001185659"/>
    </source>
</evidence>